<organism evidence="6 7">
    <name type="scientific">Amycolatopsis antarctica</name>
    <dbReference type="NCBI Taxonomy" id="1854586"/>
    <lineage>
        <taxon>Bacteria</taxon>
        <taxon>Bacillati</taxon>
        <taxon>Actinomycetota</taxon>
        <taxon>Actinomycetes</taxon>
        <taxon>Pseudonocardiales</taxon>
        <taxon>Pseudonocardiaceae</taxon>
        <taxon>Amycolatopsis</taxon>
    </lineage>
</organism>
<evidence type="ECO:0000256" key="4">
    <source>
        <dbReference type="ARBA" id="ARBA00023163"/>
    </source>
</evidence>
<dbReference type="SUPFAM" id="SSF88946">
    <property type="entry name" value="Sigma2 domain of RNA polymerase sigma factors"/>
    <property type="match status" value="1"/>
</dbReference>
<protein>
    <submittedName>
        <fullName evidence="6">RNA polymerase subunit sigma</fullName>
    </submittedName>
</protein>
<feature type="domain" description="RNA polymerase sigma factor 70 region 4 type 2" evidence="5">
    <location>
        <begin position="136"/>
        <end position="185"/>
    </location>
</feature>
<dbReference type="AlphaFoldDB" id="A0A263D1R5"/>
<keyword evidence="2" id="KW-0805">Transcription regulation</keyword>
<dbReference type="InterPro" id="IPR013324">
    <property type="entry name" value="RNA_pol_sigma_r3/r4-like"/>
</dbReference>
<dbReference type="Gene3D" id="1.10.1740.10">
    <property type="match status" value="1"/>
</dbReference>
<dbReference type="InterPro" id="IPR013249">
    <property type="entry name" value="RNA_pol_sigma70_r4_t2"/>
</dbReference>
<dbReference type="PANTHER" id="PTHR43133:SF66">
    <property type="entry name" value="ECF RNA POLYMERASE SIGMA FACTOR SIGK"/>
    <property type="match status" value="1"/>
</dbReference>
<gene>
    <name evidence="6" type="ORF">CFN78_14775</name>
</gene>
<dbReference type="Pfam" id="PF08281">
    <property type="entry name" value="Sigma70_r4_2"/>
    <property type="match status" value="1"/>
</dbReference>
<dbReference type="GO" id="GO:0016987">
    <property type="term" value="F:sigma factor activity"/>
    <property type="evidence" value="ECO:0007669"/>
    <property type="project" value="UniProtKB-KW"/>
</dbReference>
<dbReference type="Gene3D" id="1.10.10.10">
    <property type="entry name" value="Winged helix-like DNA-binding domain superfamily/Winged helix DNA-binding domain"/>
    <property type="match status" value="1"/>
</dbReference>
<dbReference type="EMBL" id="NKYE01000008">
    <property type="protein sequence ID" value="OZM72281.1"/>
    <property type="molecule type" value="Genomic_DNA"/>
</dbReference>
<keyword evidence="7" id="KW-1185">Reference proteome</keyword>
<dbReference type="InterPro" id="IPR013325">
    <property type="entry name" value="RNA_pol_sigma_r2"/>
</dbReference>
<keyword evidence="4" id="KW-0804">Transcription</keyword>
<dbReference type="CDD" id="cd06171">
    <property type="entry name" value="Sigma70_r4"/>
    <property type="match status" value="1"/>
</dbReference>
<dbReference type="SUPFAM" id="SSF88659">
    <property type="entry name" value="Sigma3 and sigma4 domains of RNA polymerase sigma factors"/>
    <property type="match status" value="1"/>
</dbReference>
<evidence type="ECO:0000313" key="6">
    <source>
        <dbReference type="EMBL" id="OZM72281.1"/>
    </source>
</evidence>
<dbReference type="RefSeq" id="WP_094863379.1">
    <property type="nucleotide sequence ID" value="NZ_NKYE01000008.1"/>
</dbReference>
<name>A0A263D1R5_9PSEU</name>
<dbReference type="Proteomes" id="UP000242444">
    <property type="component" value="Unassembled WGS sequence"/>
</dbReference>
<comment type="caution">
    <text evidence="6">The sequence shown here is derived from an EMBL/GenBank/DDBJ whole genome shotgun (WGS) entry which is preliminary data.</text>
</comment>
<proteinExistence type="inferred from homology"/>
<evidence type="ECO:0000256" key="1">
    <source>
        <dbReference type="ARBA" id="ARBA00010641"/>
    </source>
</evidence>
<dbReference type="GO" id="GO:0003677">
    <property type="term" value="F:DNA binding"/>
    <property type="evidence" value="ECO:0007669"/>
    <property type="project" value="InterPro"/>
</dbReference>
<sequence length="200" mass="21630">MIAQPARPVSRRSSGPRVHSACSDEDLLLLAGAGDEEAFGAFYDRAAAPVCGLIAELVPRAEVGTLACAIWVDVWRAAPRYTPTEGTALTWVTALAHGRAVTHARAQRHHGAAFVPRDHLVDGMRNNRAHPADAHGRLRRALEILTAAQRDSLLMAYYQGRTRDEIAGVLGVDADTVGRRLREGLVLLRDVAAFGRGLRT</sequence>
<evidence type="ECO:0000259" key="5">
    <source>
        <dbReference type="Pfam" id="PF08281"/>
    </source>
</evidence>
<evidence type="ECO:0000256" key="3">
    <source>
        <dbReference type="ARBA" id="ARBA00023082"/>
    </source>
</evidence>
<keyword evidence="3" id="KW-0731">Sigma factor</keyword>
<dbReference type="OrthoDB" id="9784272at2"/>
<reference evidence="6 7" key="1">
    <citation type="submission" date="2017-07" db="EMBL/GenBank/DDBJ databases">
        <title>Amycolatopsis antarcticus sp. nov., isolated from the surface of an Antarcticus brown macroalga.</title>
        <authorList>
            <person name="Wang J."/>
            <person name="Leiva S."/>
            <person name="Huang J."/>
            <person name="Huang Y."/>
        </authorList>
    </citation>
    <scope>NUCLEOTIDE SEQUENCE [LARGE SCALE GENOMIC DNA]</scope>
    <source>
        <strain evidence="6 7">AU-G6</strain>
    </source>
</reference>
<dbReference type="GO" id="GO:0006352">
    <property type="term" value="P:DNA-templated transcription initiation"/>
    <property type="evidence" value="ECO:0007669"/>
    <property type="project" value="InterPro"/>
</dbReference>
<accession>A0A263D1R5</accession>
<evidence type="ECO:0000313" key="7">
    <source>
        <dbReference type="Proteomes" id="UP000242444"/>
    </source>
</evidence>
<dbReference type="InterPro" id="IPR036388">
    <property type="entry name" value="WH-like_DNA-bd_sf"/>
</dbReference>
<dbReference type="PANTHER" id="PTHR43133">
    <property type="entry name" value="RNA POLYMERASE ECF-TYPE SIGMA FACTO"/>
    <property type="match status" value="1"/>
</dbReference>
<evidence type="ECO:0000256" key="2">
    <source>
        <dbReference type="ARBA" id="ARBA00023015"/>
    </source>
</evidence>
<dbReference type="InParanoid" id="A0A263D1R5"/>
<dbReference type="InterPro" id="IPR039425">
    <property type="entry name" value="RNA_pol_sigma-70-like"/>
</dbReference>
<comment type="similarity">
    <text evidence="1">Belongs to the sigma-70 factor family. ECF subfamily.</text>
</comment>